<dbReference type="PANTHER" id="PTHR14918">
    <property type="entry name" value="KICSTOR COMPLEX PROTEIN SZT2"/>
    <property type="match status" value="1"/>
</dbReference>
<sequence length="731" mass="81713">MFVGDETAQEEDALHVFLLMGKEYRISRSIRAQWFFQQFNSTLPHPKPHDELIDSNEELEVLSVISNNLDNCGPYRLVPSTHITFIGRRYRFVFCLDISPSLATVDIQSGTVITDEAFEKFKNCLSGLVAPFSVPGNNIVLFPELYITVLAYTSILNPEAPQVLIQGCLVTEQNVNTVLELVHDQLTELEDFLAKTTSTLYCDTSDEINRTESDQRGMSSNSVTLMSPEAGPISILKNTLLALQLLPGNASAGAVVITDGVFALPDASAVDSLLAQLRASTVCCSFIKVGSGFHAHCSLGYVPHCDMMQFIAMASSGAYLAKAPPVSREGRRVDGGDEFTMNLYHKALLCWNFQRDFDLSKIDSWIGDCLELSEEDLAWALKGKRSISYALSEWEQNAMQPSMRKRHLEAKLHTSITSVLSVRLREGYSIQDVSLAKGGKQLQVRLTIPWKHNVQIEYLAHSSWPLCTTNCMTHVEVTIEAPYEFLHDVTYPTKQPFTSGYRTLVVRRFRQTMRSLQSTDEMLVHLHSFSSNPSYYTIPDSAKKGVPLFHLPPNSNNPVLSLQHGRKSSKSQESQFAVFWKPVFSLDTTGWQRWMHCHRIGLVLEHDVPLPKNLHLPMENDCSSAIQCRMALSSLNSLFRNWSSFVLLENHSYIKFITSKNPEDAPLSFCIARITATRGPCIVIKVAFLGGTAGYMRNEIVSDLKTMLSQITAPLGVKPQKAQIKGKISSV</sequence>
<gene>
    <name evidence="1" type="primary">SZT2_1</name>
    <name evidence="1" type="ORF">OS493_008628</name>
</gene>
<organism evidence="1 2">
    <name type="scientific">Desmophyllum pertusum</name>
    <dbReference type="NCBI Taxonomy" id="174260"/>
    <lineage>
        <taxon>Eukaryota</taxon>
        <taxon>Metazoa</taxon>
        <taxon>Cnidaria</taxon>
        <taxon>Anthozoa</taxon>
        <taxon>Hexacorallia</taxon>
        <taxon>Scleractinia</taxon>
        <taxon>Caryophylliina</taxon>
        <taxon>Caryophylliidae</taxon>
        <taxon>Desmophyllum</taxon>
    </lineage>
</organism>
<dbReference type="AlphaFoldDB" id="A0A9W9ZST5"/>
<dbReference type="PANTHER" id="PTHR14918:SF3">
    <property type="entry name" value="KICSTOR COMPLEX PROTEIN SZT2"/>
    <property type="match status" value="1"/>
</dbReference>
<proteinExistence type="predicted"/>
<comment type="caution">
    <text evidence="1">The sequence shown here is derived from an EMBL/GenBank/DDBJ whole genome shotgun (WGS) entry which is preliminary data.</text>
</comment>
<keyword evidence="2" id="KW-1185">Reference proteome</keyword>
<evidence type="ECO:0000313" key="1">
    <source>
        <dbReference type="EMBL" id="KAJ7386494.1"/>
    </source>
</evidence>
<protein>
    <submittedName>
        <fullName evidence="1">KICSTOR complex protein szt2</fullName>
    </submittedName>
</protein>
<evidence type="ECO:0000313" key="2">
    <source>
        <dbReference type="Proteomes" id="UP001163046"/>
    </source>
</evidence>
<dbReference type="InterPro" id="IPR033228">
    <property type="entry name" value="SZT2"/>
</dbReference>
<dbReference type="OrthoDB" id="43547at2759"/>
<accession>A0A9W9ZST5</accession>
<dbReference type="GO" id="GO:0005777">
    <property type="term" value="C:peroxisome"/>
    <property type="evidence" value="ECO:0007669"/>
    <property type="project" value="InterPro"/>
</dbReference>
<name>A0A9W9ZST5_9CNID</name>
<reference evidence="1" key="1">
    <citation type="submission" date="2023-01" db="EMBL/GenBank/DDBJ databases">
        <title>Genome assembly of the deep-sea coral Lophelia pertusa.</title>
        <authorList>
            <person name="Herrera S."/>
            <person name="Cordes E."/>
        </authorList>
    </citation>
    <scope>NUCLEOTIDE SEQUENCE</scope>
    <source>
        <strain evidence="1">USNM1676648</strain>
        <tissue evidence="1">Polyp</tissue>
    </source>
</reference>
<dbReference type="EMBL" id="MU825876">
    <property type="protein sequence ID" value="KAJ7386494.1"/>
    <property type="molecule type" value="Genomic_DNA"/>
</dbReference>
<dbReference type="Proteomes" id="UP001163046">
    <property type="component" value="Unassembled WGS sequence"/>
</dbReference>